<protein>
    <recommendedName>
        <fullName evidence="5">DUF502 domain-containing protein</fullName>
    </recommendedName>
</protein>
<feature type="region of interest" description="Disordered" evidence="1">
    <location>
        <begin position="242"/>
        <end position="263"/>
    </location>
</feature>
<keyword evidence="2" id="KW-0472">Membrane</keyword>
<dbReference type="RefSeq" id="WP_106340821.1">
    <property type="nucleotide sequence ID" value="NZ_PVZS01000062.1"/>
</dbReference>
<dbReference type="AlphaFoldDB" id="A0A2T1HLB1"/>
<dbReference type="PANTHER" id="PTHR31876">
    <property type="entry name" value="COV-LIKE PROTEIN 1"/>
    <property type="match status" value="1"/>
</dbReference>
<feature type="transmembrane region" description="Helical" evidence="2">
    <location>
        <begin position="35"/>
        <end position="58"/>
    </location>
</feature>
<keyword evidence="2" id="KW-1133">Transmembrane helix</keyword>
<feature type="transmembrane region" description="Helical" evidence="2">
    <location>
        <begin position="78"/>
        <end position="101"/>
    </location>
</feature>
<dbReference type="Pfam" id="PF04367">
    <property type="entry name" value="DUF502"/>
    <property type="match status" value="1"/>
</dbReference>
<sequence length="263" mass="28744">MSTERDETAEPSLASAPFIAPVPPPKRSASHRLRAYFLTGVVVAGPLAITAYITWWFINLVDGWVKPFIPATYLPETYLNYPIPGFGLIVALIGLTVLGFLTANLVGRSLLDFGETLLGRMPVVRGLYKSMKQIFETVFSQSGTSFRTVGLVQFPAKDMWSIVFLSTPPQGDLAESMPGPHEYVAVFMPCTPNPTTGFFFYVPRHEVIELSLTVDEGAKLIMSAGLIQPDGQKRLARLAAEGRRLGEARPSDPETKPAVEAAE</sequence>
<keyword evidence="2" id="KW-0812">Transmembrane</keyword>
<gene>
    <name evidence="3" type="ORF">SLNSH_24140</name>
</gene>
<dbReference type="EMBL" id="PVZS01000062">
    <property type="protein sequence ID" value="PSC02434.1"/>
    <property type="molecule type" value="Genomic_DNA"/>
</dbReference>
<keyword evidence="4" id="KW-1185">Reference proteome</keyword>
<evidence type="ECO:0000313" key="4">
    <source>
        <dbReference type="Proteomes" id="UP000239772"/>
    </source>
</evidence>
<proteinExistence type="predicted"/>
<evidence type="ECO:0000256" key="1">
    <source>
        <dbReference type="SAM" id="MobiDB-lite"/>
    </source>
</evidence>
<organism evidence="3 4">
    <name type="scientific">Alsobacter soli</name>
    <dbReference type="NCBI Taxonomy" id="2109933"/>
    <lineage>
        <taxon>Bacteria</taxon>
        <taxon>Pseudomonadati</taxon>
        <taxon>Pseudomonadota</taxon>
        <taxon>Alphaproteobacteria</taxon>
        <taxon>Hyphomicrobiales</taxon>
        <taxon>Alsobacteraceae</taxon>
        <taxon>Alsobacter</taxon>
    </lineage>
</organism>
<reference evidence="4" key="1">
    <citation type="submission" date="2018-03" db="EMBL/GenBank/DDBJ databases">
        <authorList>
            <person name="Sun L."/>
            <person name="Liu H."/>
            <person name="Chen W."/>
            <person name="Huang K."/>
            <person name="Liu W."/>
            <person name="Gao X."/>
        </authorList>
    </citation>
    <scope>NUCLEOTIDE SEQUENCE [LARGE SCALE GENOMIC DNA]</scope>
    <source>
        <strain evidence="4">SH9</strain>
    </source>
</reference>
<dbReference type="PANTHER" id="PTHR31876:SF26">
    <property type="entry name" value="PROTEIN LIKE COV 2"/>
    <property type="match status" value="1"/>
</dbReference>
<dbReference type="Proteomes" id="UP000239772">
    <property type="component" value="Unassembled WGS sequence"/>
</dbReference>
<feature type="compositionally biased region" description="Basic and acidic residues" evidence="1">
    <location>
        <begin position="242"/>
        <end position="257"/>
    </location>
</feature>
<evidence type="ECO:0008006" key="5">
    <source>
        <dbReference type="Google" id="ProtNLM"/>
    </source>
</evidence>
<evidence type="ECO:0000256" key="2">
    <source>
        <dbReference type="SAM" id="Phobius"/>
    </source>
</evidence>
<accession>A0A2T1HLB1</accession>
<name>A0A2T1HLB1_9HYPH</name>
<dbReference type="InterPro" id="IPR007462">
    <property type="entry name" value="COV1-like"/>
</dbReference>
<dbReference type="OrthoDB" id="9780267at2"/>
<comment type="caution">
    <text evidence="3">The sequence shown here is derived from an EMBL/GenBank/DDBJ whole genome shotgun (WGS) entry which is preliminary data.</text>
</comment>
<evidence type="ECO:0000313" key="3">
    <source>
        <dbReference type="EMBL" id="PSC02434.1"/>
    </source>
</evidence>